<evidence type="ECO:0000256" key="5">
    <source>
        <dbReference type="SAM" id="Phobius"/>
    </source>
</evidence>
<dbReference type="PANTHER" id="PTHR36974">
    <property type="entry name" value="MEMBRANE PROTEIN-RELATED"/>
    <property type="match status" value="1"/>
</dbReference>
<reference evidence="6 7" key="1">
    <citation type="journal article" date="2019" name="Front. Microbiol.">
        <title>Genomic Features for Desiccation Tolerance and Sugar Biosynthesis in the Extremophile Gloeocapsopsis sp. UTEX B3054.</title>
        <authorList>
            <person name="Urrejola C."/>
            <person name="Alcorta J."/>
            <person name="Salas L."/>
            <person name="Vasquez M."/>
            <person name="Polz M.F."/>
            <person name="Vicuna R."/>
            <person name="Diez B."/>
        </authorList>
    </citation>
    <scope>NUCLEOTIDE SEQUENCE [LARGE SCALE GENOMIC DNA]</scope>
    <source>
        <strain evidence="6 7">1H9</strain>
    </source>
</reference>
<dbReference type="GO" id="GO:0016020">
    <property type="term" value="C:membrane"/>
    <property type="evidence" value="ECO:0007669"/>
    <property type="project" value="UniProtKB-SubCell"/>
</dbReference>
<dbReference type="PANTHER" id="PTHR36974:SF1">
    <property type="entry name" value="DOXX FAMILY MEMBRANE PROTEIN"/>
    <property type="match status" value="1"/>
</dbReference>
<proteinExistence type="predicted"/>
<organism evidence="6 7">
    <name type="scientific">Gloeocapsopsis dulcis AAB1 = 1H9</name>
    <dbReference type="NCBI Taxonomy" id="1433147"/>
    <lineage>
        <taxon>Bacteria</taxon>
        <taxon>Bacillati</taxon>
        <taxon>Cyanobacteriota</taxon>
        <taxon>Cyanophyceae</taxon>
        <taxon>Oscillatoriophycideae</taxon>
        <taxon>Chroococcales</taxon>
        <taxon>Chroococcaceae</taxon>
        <taxon>Gloeocapsopsis</taxon>
        <taxon>Gloeocapsopsis dulcis</taxon>
    </lineage>
</organism>
<keyword evidence="7" id="KW-1185">Reference proteome</keyword>
<comment type="caution">
    <text evidence="6">The sequence shown here is derived from an EMBL/GenBank/DDBJ whole genome shotgun (WGS) entry which is preliminary data.</text>
</comment>
<dbReference type="EMBL" id="NAPY01000001">
    <property type="protein sequence ID" value="MUL34960.1"/>
    <property type="molecule type" value="Genomic_DNA"/>
</dbReference>
<evidence type="ECO:0000256" key="2">
    <source>
        <dbReference type="ARBA" id="ARBA00022692"/>
    </source>
</evidence>
<dbReference type="InterPro" id="IPR032808">
    <property type="entry name" value="DoxX"/>
</dbReference>
<evidence type="ECO:0000256" key="3">
    <source>
        <dbReference type="ARBA" id="ARBA00022989"/>
    </source>
</evidence>
<evidence type="ECO:0000256" key="4">
    <source>
        <dbReference type="ARBA" id="ARBA00023136"/>
    </source>
</evidence>
<dbReference type="Proteomes" id="UP000441797">
    <property type="component" value="Unassembled WGS sequence"/>
</dbReference>
<gene>
    <name evidence="6" type="ORF">BWI75_00915</name>
</gene>
<feature type="transmembrane region" description="Helical" evidence="5">
    <location>
        <begin position="32"/>
        <end position="51"/>
    </location>
</feature>
<keyword evidence="2 5" id="KW-0812">Transmembrane</keyword>
<dbReference type="AlphaFoldDB" id="A0A6N8FNH1"/>
<feature type="transmembrane region" description="Helical" evidence="5">
    <location>
        <begin position="123"/>
        <end position="142"/>
    </location>
</feature>
<evidence type="ECO:0000313" key="7">
    <source>
        <dbReference type="Proteomes" id="UP000441797"/>
    </source>
</evidence>
<sequence>MAVLIVLLATFALSVLIKRIRSQPVNYRACGRIALSAMFLFAGISHFWLADGMVKMLPEFLPFRYEIIYFTGLIEIAFALGFLLPQYLRLTGILAIAFLIAIFPSNIYAAVNAVDFGGNGAGPAYLLFRTPMQVFLIGWVWISSVKEVNNSKKSI</sequence>
<keyword evidence="3 5" id="KW-1133">Transmembrane helix</keyword>
<dbReference type="Pfam" id="PF13564">
    <property type="entry name" value="DoxX_2"/>
    <property type="match status" value="1"/>
</dbReference>
<comment type="subcellular location">
    <subcellularLocation>
        <location evidence="1">Membrane</location>
        <topology evidence="1">Multi-pass membrane protein</topology>
    </subcellularLocation>
</comment>
<keyword evidence="4 5" id="KW-0472">Membrane</keyword>
<protein>
    <recommendedName>
        <fullName evidence="8">DoxX family protein</fullName>
    </recommendedName>
</protein>
<evidence type="ECO:0000256" key="1">
    <source>
        <dbReference type="ARBA" id="ARBA00004141"/>
    </source>
</evidence>
<evidence type="ECO:0008006" key="8">
    <source>
        <dbReference type="Google" id="ProtNLM"/>
    </source>
</evidence>
<evidence type="ECO:0000313" key="6">
    <source>
        <dbReference type="EMBL" id="MUL34960.1"/>
    </source>
</evidence>
<feature type="transmembrane region" description="Helical" evidence="5">
    <location>
        <begin position="63"/>
        <end position="84"/>
    </location>
</feature>
<accession>A0A6N8FNH1</accession>
<dbReference type="RefSeq" id="WP_105218388.1">
    <property type="nucleotide sequence ID" value="NZ_CAWNSU010000115.1"/>
</dbReference>
<name>A0A6N8FNH1_9CHRO</name>
<feature type="transmembrane region" description="Helical" evidence="5">
    <location>
        <begin position="90"/>
        <end position="111"/>
    </location>
</feature>
<dbReference type="OrthoDB" id="327939at2"/>